<reference evidence="2 3" key="1">
    <citation type="journal article" date="2012" name="Science">
        <title>The Paleozoic origin of enzymatic lignin decomposition reconstructed from 31 fungal genomes.</title>
        <authorList>
            <person name="Floudas D."/>
            <person name="Binder M."/>
            <person name="Riley R."/>
            <person name="Barry K."/>
            <person name="Blanchette R.A."/>
            <person name="Henrissat B."/>
            <person name="Martinez A.T."/>
            <person name="Otillar R."/>
            <person name="Spatafora J.W."/>
            <person name="Yadav J.S."/>
            <person name="Aerts A."/>
            <person name="Benoit I."/>
            <person name="Boyd A."/>
            <person name="Carlson A."/>
            <person name="Copeland A."/>
            <person name="Coutinho P.M."/>
            <person name="de Vries R.P."/>
            <person name="Ferreira P."/>
            <person name="Findley K."/>
            <person name="Foster B."/>
            <person name="Gaskell J."/>
            <person name="Glotzer D."/>
            <person name="Gorecki P."/>
            <person name="Heitman J."/>
            <person name="Hesse C."/>
            <person name="Hori C."/>
            <person name="Igarashi K."/>
            <person name="Jurgens J.A."/>
            <person name="Kallen N."/>
            <person name="Kersten P."/>
            <person name="Kohler A."/>
            <person name="Kuees U."/>
            <person name="Kumar T.K.A."/>
            <person name="Kuo A."/>
            <person name="LaButti K."/>
            <person name="Larrondo L.F."/>
            <person name="Lindquist E."/>
            <person name="Ling A."/>
            <person name="Lombard V."/>
            <person name="Lucas S."/>
            <person name="Lundell T."/>
            <person name="Martin R."/>
            <person name="McLaughlin D.J."/>
            <person name="Morgenstern I."/>
            <person name="Morin E."/>
            <person name="Murat C."/>
            <person name="Nagy L.G."/>
            <person name="Nolan M."/>
            <person name="Ohm R.A."/>
            <person name="Patyshakuliyeva A."/>
            <person name="Rokas A."/>
            <person name="Ruiz-Duenas F.J."/>
            <person name="Sabat G."/>
            <person name="Salamov A."/>
            <person name="Samejima M."/>
            <person name="Schmutz J."/>
            <person name="Slot J.C."/>
            <person name="St John F."/>
            <person name="Stenlid J."/>
            <person name="Sun H."/>
            <person name="Sun S."/>
            <person name="Syed K."/>
            <person name="Tsang A."/>
            <person name="Wiebenga A."/>
            <person name="Young D."/>
            <person name="Pisabarro A."/>
            <person name="Eastwood D.C."/>
            <person name="Martin F."/>
            <person name="Cullen D."/>
            <person name="Grigoriev I.V."/>
            <person name="Hibbett D.S."/>
        </authorList>
    </citation>
    <scope>NUCLEOTIDE SEQUENCE [LARGE SCALE GENOMIC DNA]</scope>
    <source>
        <strain evidence="2 3">MD-104</strain>
    </source>
</reference>
<evidence type="ECO:0000313" key="3">
    <source>
        <dbReference type="Proteomes" id="UP000218811"/>
    </source>
</evidence>
<dbReference type="EMBL" id="KB468124">
    <property type="protein sequence ID" value="PCH41854.1"/>
    <property type="molecule type" value="Genomic_DNA"/>
</dbReference>
<sequence length="235" mass="26727">MQNSPKPVDYEQDAEEIKSTKDKGKGKEKKSGAFWKTLDQQSEEDEDAEGEDEIMEDEDETMRDQEEEEQEDEEQEQDEQEDPVQEWMDKIKTRSHNSSQDVEMDDEVSRPGPSTFQQSSKVASELRRSRRVADRKVREVGQGGSARVCPISASSVMLQNPQPGDDEGDYRRYCSQVGDDHDQLLQAIRDMSGLLEQVIHKVDGLEKSIHQLSVGNLGMQTQMEALQQPHPSCLL</sequence>
<feature type="region of interest" description="Disordered" evidence="1">
    <location>
        <begin position="1"/>
        <end position="145"/>
    </location>
</feature>
<accession>A0A2H3JYN0</accession>
<gene>
    <name evidence="2" type="ORF">WOLCODRAFT_151888</name>
</gene>
<feature type="compositionally biased region" description="Polar residues" evidence="1">
    <location>
        <begin position="112"/>
        <end position="122"/>
    </location>
</feature>
<proteinExistence type="predicted"/>
<feature type="compositionally biased region" description="Acidic residues" evidence="1">
    <location>
        <begin position="41"/>
        <end position="84"/>
    </location>
</feature>
<keyword evidence="3" id="KW-1185">Reference proteome</keyword>
<evidence type="ECO:0000313" key="2">
    <source>
        <dbReference type="EMBL" id="PCH41854.1"/>
    </source>
</evidence>
<organism evidence="2 3">
    <name type="scientific">Wolfiporia cocos (strain MD-104)</name>
    <name type="common">Brown rot fungus</name>
    <dbReference type="NCBI Taxonomy" id="742152"/>
    <lineage>
        <taxon>Eukaryota</taxon>
        <taxon>Fungi</taxon>
        <taxon>Dikarya</taxon>
        <taxon>Basidiomycota</taxon>
        <taxon>Agaricomycotina</taxon>
        <taxon>Agaricomycetes</taxon>
        <taxon>Polyporales</taxon>
        <taxon>Phaeolaceae</taxon>
        <taxon>Wolfiporia</taxon>
    </lineage>
</organism>
<feature type="compositionally biased region" description="Basic and acidic residues" evidence="1">
    <location>
        <begin position="15"/>
        <end position="31"/>
    </location>
</feature>
<dbReference type="Proteomes" id="UP000218811">
    <property type="component" value="Unassembled WGS sequence"/>
</dbReference>
<protein>
    <submittedName>
        <fullName evidence="2">Uncharacterized protein</fullName>
    </submittedName>
</protein>
<evidence type="ECO:0000256" key="1">
    <source>
        <dbReference type="SAM" id="MobiDB-lite"/>
    </source>
</evidence>
<dbReference type="AlphaFoldDB" id="A0A2H3JYN0"/>
<name>A0A2H3JYN0_WOLCO</name>
<feature type="compositionally biased region" description="Basic and acidic residues" evidence="1">
    <location>
        <begin position="124"/>
        <end position="139"/>
    </location>
</feature>